<keyword evidence="9" id="KW-1185">Reference proteome</keyword>
<dbReference type="PANTHER" id="PTHR10434:SF64">
    <property type="entry name" value="1-ACYL-SN-GLYCEROL-3-PHOSPHATE ACYLTRANSFERASE-RELATED"/>
    <property type="match status" value="1"/>
</dbReference>
<keyword evidence="6" id="KW-0472">Membrane</keyword>
<evidence type="ECO:0000313" key="8">
    <source>
        <dbReference type="EMBL" id="MDH6504653.1"/>
    </source>
</evidence>
<dbReference type="AlphaFoldDB" id="A0AA43S6E1"/>
<keyword evidence="4" id="KW-0443">Lipid metabolism</keyword>
<dbReference type="GO" id="GO:0006654">
    <property type="term" value="P:phosphatidic acid biosynthetic process"/>
    <property type="evidence" value="ECO:0007669"/>
    <property type="project" value="TreeGrafter"/>
</dbReference>
<gene>
    <name evidence="8" type="ORF">M2127_001979</name>
</gene>
<dbReference type="RefSeq" id="WP_280756948.1">
    <property type="nucleotide sequence ID" value="NZ_JARXXW010000011.1"/>
</dbReference>
<feature type="domain" description="Phospholipid/glycerol acyltransferase" evidence="7">
    <location>
        <begin position="79"/>
        <end position="190"/>
    </location>
</feature>
<evidence type="ECO:0000256" key="2">
    <source>
        <dbReference type="ARBA" id="ARBA00022516"/>
    </source>
</evidence>
<dbReference type="Proteomes" id="UP001161160">
    <property type="component" value="Unassembled WGS sequence"/>
</dbReference>
<evidence type="ECO:0000259" key="7">
    <source>
        <dbReference type="SMART" id="SM00563"/>
    </source>
</evidence>
<keyword evidence="5 8" id="KW-0012">Acyltransferase</keyword>
<evidence type="ECO:0000256" key="5">
    <source>
        <dbReference type="ARBA" id="ARBA00023315"/>
    </source>
</evidence>
<keyword evidence="3 8" id="KW-0808">Transferase</keyword>
<dbReference type="EMBL" id="JARXYA010000011">
    <property type="protein sequence ID" value="MDH6504653.1"/>
    <property type="molecule type" value="Genomic_DNA"/>
</dbReference>
<dbReference type="SMART" id="SM00563">
    <property type="entry name" value="PlsC"/>
    <property type="match status" value="1"/>
</dbReference>
<feature type="transmembrane region" description="Helical" evidence="6">
    <location>
        <begin position="24"/>
        <end position="42"/>
    </location>
</feature>
<keyword evidence="2" id="KW-0444">Lipid biosynthesis</keyword>
<organism evidence="8 9">
    <name type="scientific">Polynucleobacter sphagniphilus</name>
    <dbReference type="NCBI Taxonomy" id="1743169"/>
    <lineage>
        <taxon>Bacteria</taxon>
        <taxon>Pseudomonadati</taxon>
        <taxon>Pseudomonadota</taxon>
        <taxon>Betaproteobacteria</taxon>
        <taxon>Burkholderiales</taxon>
        <taxon>Burkholderiaceae</taxon>
        <taxon>Polynucleobacter</taxon>
    </lineage>
</organism>
<evidence type="ECO:0000256" key="1">
    <source>
        <dbReference type="ARBA" id="ARBA00005189"/>
    </source>
</evidence>
<sequence>MNEQKPLQAEQISFFRLLGSWSRIGVHVLAGIFTLCFIFSWIDAQSKKRHIQKWSAHLLAIFEIELKVYGGQLLPKSPYLLVANHISWLDIHAINSYHPLRFVAKSEVAGWPIFGWMAKQLGTVFVRRESARHARAVVGEIAQVLQKDSICIFPEGTSSLGNMVLPFRPNLFEAALVAQVPLYPLAIRYVSRVTGEKTTIPAFVGDMGLLESMVQVLKNPRLGVELHFLPPISPTDEDALDRKQLALYSQECISRQI</sequence>
<name>A0AA43S6E1_9BURK</name>
<dbReference type="EC" id="2.3.1.51" evidence="8"/>
<reference evidence="8" key="1">
    <citation type="submission" date="2023-04" db="EMBL/GenBank/DDBJ databases">
        <title>Genome Encyclopedia of Bacteria and Archaea VI: Functional Genomics of Type Strains.</title>
        <authorList>
            <person name="Whitman W."/>
        </authorList>
    </citation>
    <scope>NUCLEOTIDE SEQUENCE</scope>
    <source>
        <strain evidence="8">Enz.4-51</strain>
    </source>
</reference>
<accession>A0AA43S6E1</accession>
<evidence type="ECO:0000256" key="3">
    <source>
        <dbReference type="ARBA" id="ARBA00022679"/>
    </source>
</evidence>
<comment type="pathway">
    <text evidence="1">Lipid metabolism.</text>
</comment>
<keyword evidence="6" id="KW-0812">Transmembrane</keyword>
<dbReference type="InterPro" id="IPR002123">
    <property type="entry name" value="Plipid/glycerol_acylTrfase"/>
</dbReference>
<dbReference type="Pfam" id="PF01553">
    <property type="entry name" value="Acyltransferase"/>
    <property type="match status" value="1"/>
</dbReference>
<evidence type="ECO:0000256" key="6">
    <source>
        <dbReference type="SAM" id="Phobius"/>
    </source>
</evidence>
<dbReference type="PANTHER" id="PTHR10434">
    <property type="entry name" value="1-ACYL-SN-GLYCEROL-3-PHOSPHATE ACYLTRANSFERASE"/>
    <property type="match status" value="1"/>
</dbReference>
<protein>
    <submittedName>
        <fullName evidence="8">1-acyl-sn-glycerol-3-phosphate acyltransferase</fullName>
        <ecNumber evidence="8">2.3.1.51</ecNumber>
    </submittedName>
</protein>
<keyword evidence="6" id="KW-1133">Transmembrane helix</keyword>
<evidence type="ECO:0000256" key="4">
    <source>
        <dbReference type="ARBA" id="ARBA00023098"/>
    </source>
</evidence>
<evidence type="ECO:0000313" key="9">
    <source>
        <dbReference type="Proteomes" id="UP001161160"/>
    </source>
</evidence>
<proteinExistence type="predicted"/>
<dbReference type="GO" id="GO:0003841">
    <property type="term" value="F:1-acylglycerol-3-phosphate O-acyltransferase activity"/>
    <property type="evidence" value="ECO:0007669"/>
    <property type="project" value="UniProtKB-EC"/>
</dbReference>
<dbReference type="CDD" id="cd07989">
    <property type="entry name" value="LPLAT_AGPAT-like"/>
    <property type="match status" value="1"/>
</dbReference>
<comment type="caution">
    <text evidence="8">The sequence shown here is derived from an EMBL/GenBank/DDBJ whole genome shotgun (WGS) entry which is preliminary data.</text>
</comment>
<dbReference type="SUPFAM" id="SSF69593">
    <property type="entry name" value="Glycerol-3-phosphate (1)-acyltransferase"/>
    <property type="match status" value="1"/>
</dbReference>